<keyword evidence="1" id="KW-0472">Membrane</keyword>
<reference evidence="2 3" key="1">
    <citation type="journal article" date="2015" name="Sci. Rep.">
        <title>Genome of the facultative scuticociliatosis pathogen Pseudocohnilembus persalinus provides insight into its virulence through horizontal gene transfer.</title>
        <authorList>
            <person name="Xiong J."/>
            <person name="Wang G."/>
            <person name="Cheng J."/>
            <person name="Tian M."/>
            <person name="Pan X."/>
            <person name="Warren A."/>
            <person name="Jiang C."/>
            <person name="Yuan D."/>
            <person name="Miao W."/>
        </authorList>
    </citation>
    <scope>NUCLEOTIDE SEQUENCE [LARGE SCALE GENOMIC DNA]</scope>
    <source>
        <strain evidence="2">36N120E</strain>
    </source>
</reference>
<organism evidence="2 3">
    <name type="scientific">Pseudocohnilembus persalinus</name>
    <name type="common">Ciliate</name>
    <dbReference type="NCBI Taxonomy" id="266149"/>
    <lineage>
        <taxon>Eukaryota</taxon>
        <taxon>Sar</taxon>
        <taxon>Alveolata</taxon>
        <taxon>Ciliophora</taxon>
        <taxon>Intramacronucleata</taxon>
        <taxon>Oligohymenophorea</taxon>
        <taxon>Scuticociliatia</taxon>
        <taxon>Philasterida</taxon>
        <taxon>Pseudocohnilembidae</taxon>
        <taxon>Pseudocohnilembus</taxon>
    </lineage>
</organism>
<gene>
    <name evidence="2" type="ORF">PPERSA_05334</name>
</gene>
<keyword evidence="3" id="KW-1185">Reference proteome</keyword>
<proteinExistence type="predicted"/>
<dbReference type="AlphaFoldDB" id="A0A0V0R604"/>
<sequence>MAIYSALGVGSFILYRFCMEGIKSSQNQQKKIEEMEIYRPEELLQKLKNQVKNPYQAGVTQREIKFGEFFVQGVVGYASSSLYNMSNSRQLVDTEVWEYLHEIELQGDKKFVQKKKLKDVLKKHVESFYLMENAREQNQMNLQNQQQNQYQQQLQDQQFNQNQNLNQSPNFCVRVENFQDSVKIGVMKQVDNYQKINTKDYAEDLTKLAVGTALTIGLEQNQLGIEIGDSILAYGKAILDIEKMEVIFRNPSFLLKSKQQYLNRISSQNSVLIVFAGLMLIFTGYNVFCLGSTIFSWIKQKILGGEQQNNNNNQRILKELDKQK</sequence>
<keyword evidence="1" id="KW-1133">Transmembrane helix</keyword>
<dbReference type="EMBL" id="LDAU01000042">
    <property type="protein sequence ID" value="KRX09942.1"/>
    <property type="molecule type" value="Genomic_DNA"/>
</dbReference>
<evidence type="ECO:0000313" key="3">
    <source>
        <dbReference type="Proteomes" id="UP000054937"/>
    </source>
</evidence>
<keyword evidence="1" id="KW-0812">Transmembrane</keyword>
<name>A0A0V0R604_PSEPJ</name>
<comment type="caution">
    <text evidence="2">The sequence shown here is derived from an EMBL/GenBank/DDBJ whole genome shotgun (WGS) entry which is preliminary data.</text>
</comment>
<evidence type="ECO:0000313" key="2">
    <source>
        <dbReference type="EMBL" id="KRX09942.1"/>
    </source>
</evidence>
<protein>
    <submittedName>
        <fullName evidence="2">Uncharacterized protein</fullName>
    </submittedName>
</protein>
<dbReference type="Proteomes" id="UP000054937">
    <property type="component" value="Unassembled WGS sequence"/>
</dbReference>
<feature type="transmembrane region" description="Helical" evidence="1">
    <location>
        <begin position="271"/>
        <end position="298"/>
    </location>
</feature>
<evidence type="ECO:0000256" key="1">
    <source>
        <dbReference type="SAM" id="Phobius"/>
    </source>
</evidence>
<dbReference type="InParanoid" id="A0A0V0R604"/>
<accession>A0A0V0R604</accession>